<dbReference type="Proteomes" id="UP000887563">
    <property type="component" value="Unplaced"/>
</dbReference>
<keyword evidence="1" id="KW-1185">Reference proteome</keyword>
<dbReference type="PRINTS" id="PR02086">
    <property type="entry name" value="PUTNUCHARBI1"/>
</dbReference>
<evidence type="ECO:0000313" key="1">
    <source>
        <dbReference type="Proteomes" id="UP000887563"/>
    </source>
</evidence>
<evidence type="ECO:0000313" key="2">
    <source>
        <dbReference type="WBParaSite" id="Minc3s03934g35174"/>
    </source>
</evidence>
<proteinExistence type="predicted"/>
<reference evidence="2" key="1">
    <citation type="submission" date="2022-11" db="UniProtKB">
        <authorList>
            <consortium name="WormBaseParasite"/>
        </authorList>
    </citation>
    <scope>IDENTIFICATION</scope>
</reference>
<accession>A0A914N4K5</accession>
<sequence>MTTKETPFQSICSTLHLIPSSFILTTFQYLTENNSKIILRVTKALADVSHKHIHLLDKSESSKVKREFLNYCGLPMIVGCIDCTHIRIRAPVSDEKSYVNRKGWHSLNVQNGQDQFMIVLFLGLN</sequence>
<organism evidence="1 2">
    <name type="scientific">Meloidogyne incognita</name>
    <name type="common">Southern root-knot nematode worm</name>
    <name type="synonym">Oxyuris incognita</name>
    <dbReference type="NCBI Taxonomy" id="6306"/>
    <lineage>
        <taxon>Eukaryota</taxon>
        <taxon>Metazoa</taxon>
        <taxon>Ecdysozoa</taxon>
        <taxon>Nematoda</taxon>
        <taxon>Chromadorea</taxon>
        <taxon>Rhabditida</taxon>
        <taxon>Tylenchina</taxon>
        <taxon>Tylenchomorpha</taxon>
        <taxon>Tylenchoidea</taxon>
        <taxon>Meloidogynidae</taxon>
        <taxon>Meloidogyninae</taxon>
        <taxon>Meloidogyne</taxon>
        <taxon>Meloidogyne incognita group</taxon>
    </lineage>
</organism>
<dbReference type="WBParaSite" id="Minc3s03934g35174">
    <property type="protein sequence ID" value="Minc3s03934g35174"/>
    <property type="gene ID" value="Minc3s03934g35174"/>
</dbReference>
<dbReference type="InterPro" id="IPR026103">
    <property type="entry name" value="HARBI1_animal"/>
</dbReference>
<name>A0A914N4K5_MELIC</name>
<protein>
    <submittedName>
        <fullName evidence="2">Nuclease HARBI1</fullName>
    </submittedName>
</protein>
<dbReference type="AlphaFoldDB" id="A0A914N4K5"/>